<proteinExistence type="predicted"/>
<comment type="caution">
    <text evidence="1">The sequence shown here is derived from an EMBL/GenBank/DDBJ whole genome shotgun (WGS) entry which is preliminary data.</text>
</comment>
<organism evidence="1">
    <name type="scientific">marine sediment metagenome</name>
    <dbReference type="NCBI Taxonomy" id="412755"/>
    <lineage>
        <taxon>unclassified sequences</taxon>
        <taxon>metagenomes</taxon>
        <taxon>ecological metagenomes</taxon>
    </lineage>
</organism>
<sequence>MSRDDVRDQLAKADVVVAKLDAHNQELFEQVNRPVADLMLSDIIEGIKLFKNKFPGKLCLQVMLIEANKTFAKEIAQIASYLSPDEVQLNTPLRPCAVKPLTPSQMASIKSAFSNFICPVVTVYEAPRLEVKPLNLRETLRRRPKL</sequence>
<gene>
    <name evidence="1" type="ORF">S06H3_09148</name>
</gene>
<name>X1L408_9ZZZZ</name>
<accession>X1L408</accession>
<dbReference type="AlphaFoldDB" id="X1L408"/>
<protein>
    <submittedName>
        <fullName evidence="1">Uncharacterized protein</fullName>
    </submittedName>
</protein>
<evidence type="ECO:0000313" key="1">
    <source>
        <dbReference type="EMBL" id="GAI14077.1"/>
    </source>
</evidence>
<reference evidence="1" key="1">
    <citation type="journal article" date="2014" name="Front. Microbiol.">
        <title>High frequency of phylogenetically diverse reductive dehalogenase-homologous genes in deep subseafloor sedimentary metagenomes.</title>
        <authorList>
            <person name="Kawai M."/>
            <person name="Futagami T."/>
            <person name="Toyoda A."/>
            <person name="Takaki Y."/>
            <person name="Nishi S."/>
            <person name="Hori S."/>
            <person name="Arai W."/>
            <person name="Tsubouchi T."/>
            <person name="Morono Y."/>
            <person name="Uchiyama I."/>
            <person name="Ito T."/>
            <person name="Fujiyama A."/>
            <person name="Inagaki F."/>
            <person name="Takami H."/>
        </authorList>
    </citation>
    <scope>NUCLEOTIDE SEQUENCE</scope>
    <source>
        <strain evidence="1">Expedition CK06-06</strain>
    </source>
</reference>
<dbReference type="EMBL" id="BARV01003972">
    <property type="protein sequence ID" value="GAI14077.1"/>
    <property type="molecule type" value="Genomic_DNA"/>
</dbReference>